<dbReference type="RefSeq" id="WP_123197549.1">
    <property type="nucleotide sequence ID" value="NZ_QICB01000001.1"/>
</dbReference>
<dbReference type="InterPro" id="IPR000873">
    <property type="entry name" value="AMP-dep_synth/lig_dom"/>
</dbReference>
<comment type="similarity">
    <text evidence="1">Belongs to the ATP-dependent AMP-binding enzyme family.</text>
</comment>
<evidence type="ECO:0000259" key="4">
    <source>
        <dbReference type="Pfam" id="PF13193"/>
    </source>
</evidence>
<dbReference type="AlphaFoldDB" id="A0A3N0AHX3"/>
<dbReference type="InterPro" id="IPR020845">
    <property type="entry name" value="AMP-binding_CS"/>
</dbReference>
<dbReference type="Gene3D" id="3.40.50.12780">
    <property type="entry name" value="N-terminal domain of ligase-like"/>
    <property type="match status" value="1"/>
</dbReference>
<dbReference type="GO" id="GO:0031956">
    <property type="term" value="F:medium-chain fatty acid-CoA ligase activity"/>
    <property type="evidence" value="ECO:0007669"/>
    <property type="project" value="TreeGrafter"/>
</dbReference>
<accession>A0A3N0AHX3</accession>
<evidence type="ECO:0000256" key="2">
    <source>
        <dbReference type="ARBA" id="ARBA00022598"/>
    </source>
</evidence>
<dbReference type="Pfam" id="PF00501">
    <property type="entry name" value="AMP-binding"/>
    <property type="match status" value="1"/>
</dbReference>
<dbReference type="InterPro" id="IPR045851">
    <property type="entry name" value="AMP-bd_C_sf"/>
</dbReference>
<dbReference type="PANTHER" id="PTHR43201">
    <property type="entry name" value="ACYL-COA SYNTHETASE"/>
    <property type="match status" value="1"/>
</dbReference>
<name>A0A3N0AHX3_9ACTN</name>
<feature type="domain" description="AMP-dependent synthetase/ligase" evidence="3">
    <location>
        <begin position="21"/>
        <end position="400"/>
    </location>
</feature>
<dbReference type="OrthoDB" id="9803968at2"/>
<evidence type="ECO:0000313" key="6">
    <source>
        <dbReference type="Proteomes" id="UP000267368"/>
    </source>
</evidence>
<protein>
    <submittedName>
        <fullName evidence="5">Crotonobetaine/carnitine-CoA ligase</fullName>
    </submittedName>
</protein>
<evidence type="ECO:0000259" key="3">
    <source>
        <dbReference type="Pfam" id="PF00501"/>
    </source>
</evidence>
<evidence type="ECO:0000256" key="1">
    <source>
        <dbReference type="ARBA" id="ARBA00006432"/>
    </source>
</evidence>
<proteinExistence type="inferred from homology"/>
<dbReference type="SUPFAM" id="SSF56801">
    <property type="entry name" value="Acetyl-CoA synthetase-like"/>
    <property type="match status" value="1"/>
</dbReference>
<dbReference type="NCBIfam" id="NF005947">
    <property type="entry name" value="PRK08008.1"/>
    <property type="match status" value="1"/>
</dbReference>
<feature type="domain" description="AMP-binding enzyme C-terminal" evidence="4">
    <location>
        <begin position="451"/>
        <end position="526"/>
    </location>
</feature>
<evidence type="ECO:0000313" key="5">
    <source>
        <dbReference type="EMBL" id="RNL21709.1"/>
    </source>
</evidence>
<keyword evidence="6" id="KW-1185">Reference proteome</keyword>
<dbReference type="PANTHER" id="PTHR43201:SF5">
    <property type="entry name" value="MEDIUM-CHAIN ACYL-COA LIGASE ACSF2, MITOCHONDRIAL"/>
    <property type="match status" value="1"/>
</dbReference>
<gene>
    <name evidence="5" type="ORF">DMP07_02445</name>
</gene>
<dbReference type="InterPro" id="IPR042099">
    <property type="entry name" value="ANL_N_sf"/>
</dbReference>
<dbReference type="GO" id="GO:0006631">
    <property type="term" value="P:fatty acid metabolic process"/>
    <property type="evidence" value="ECO:0007669"/>
    <property type="project" value="TreeGrafter"/>
</dbReference>
<dbReference type="PROSITE" id="PS00455">
    <property type="entry name" value="AMP_BINDING"/>
    <property type="match status" value="1"/>
</dbReference>
<sequence length="533" mass="59188">MSTIVGNDNLRNLWERLGTDRADHVFMEFQDREGRRQAFTYAEFDRCINRTANYFLSLGVKKGDNVAIQLYNSPESVSTAMALAKIGAVAVPINMAHMVDECAFVYEKCGIDMVVAEPDCQPFYIADVPEGIEWRIPVPARIEETYPMKHVLISHLRGGEPLLDGAVDFDAEVAKCSDVLEASCELSALDAAMIIFTSGTTSRPKGVELTHGNMLFGGYFGIWQCALTPDDRLLTTMPAFHSNFQTAALMPVLVAGATLVFIEKYSARRYWKQVREYRATSLQLTAMIARTMMVQPVDEGERDHRVRSIQYYLAITDEEKDAFEKRFGVRLMNCYGSTESVCWVLTDLPFGERRWPSVGRAGLGYRVDVVDDEGRAVETGCVGEIVVHGMPGITLMKGYYDEPEITAETLGSDGWLHTGDKGYRDEEGWFYFVDRKSNMIKRSGENISASEVEGVLASHPDIAEAAVIGVPDPVRDQAVKAFLIPEAGCSLDPDEVTLYCKGRLAGFKIPSIIEVVDDLPRTSVGKIAKKLLS</sequence>
<dbReference type="Pfam" id="PF13193">
    <property type="entry name" value="AMP-binding_C"/>
    <property type="match status" value="1"/>
</dbReference>
<reference evidence="6" key="1">
    <citation type="submission" date="2018-05" db="EMBL/GenBank/DDBJ databases">
        <title>Genome Sequencing of selected type strains of the family Eggerthellaceae.</title>
        <authorList>
            <person name="Danylec N."/>
            <person name="Stoll D.A."/>
            <person name="Doetsch A."/>
            <person name="Huch M."/>
        </authorList>
    </citation>
    <scope>NUCLEOTIDE SEQUENCE [LARGE SCALE GENOMIC DNA]</scope>
    <source>
        <strain evidence="6">DSM 17537</strain>
    </source>
</reference>
<comment type="caution">
    <text evidence="5">The sequence shown here is derived from an EMBL/GenBank/DDBJ whole genome shotgun (WGS) entry which is preliminary data.</text>
</comment>
<dbReference type="Proteomes" id="UP000267368">
    <property type="component" value="Unassembled WGS sequence"/>
</dbReference>
<organism evidence="5 6">
    <name type="scientific">Slackia faecicanis</name>
    <dbReference type="NCBI Taxonomy" id="255723"/>
    <lineage>
        <taxon>Bacteria</taxon>
        <taxon>Bacillati</taxon>
        <taxon>Actinomycetota</taxon>
        <taxon>Coriobacteriia</taxon>
        <taxon>Eggerthellales</taxon>
        <taxon>Eggerthellaceae</taxon>
        <taxon>Slackia</taxon>
    </lineage>
</organism>
<keyword evidence="2 5" id="KW-0436">Ligase</keyword>
<dbReference type="InterPro" id="IPR025110">
    <property type="entry name" value="AMP-bd_C"/>
</dbReference>
<dbReference type="Gene3D" id="3.30.300.30">
    <property type="match status" value="1"/>
</dbReference>
<dbReference type="EMBL" id="QICB01000001">
    <property type="protein sequence ID" value="RNL21709.1"/>
    <property type="molecule type" value="Genomic_DNA"/>
</dbReference>